<dbReference type="SUPFAM" id="SSF56601">
    <property type="entry name" value="beta-lactamase/transpeptidase-like"/>
    <property type="match status" value="1"/>
</dbReference>
<dbReference type="AlphaFoldDB" id="A0A4R0YZ44"/>
<comment type="caution">
    <text evidence="3">The sequence shown here is derived from an EMBL/GenBank/DDBJ whole genome shotgun (WGS) entry which is preliminary data.</text>
</comment>
<protein>
    <submittedName>
        <fullName evidence="3">Class A beta-lactamase-related serine hydrolase</fullName>
    </submittedName>
</protein>
<dbReference type="PANTHER" id="PTHR46825:SF9">
    <property type="entry name" value="BETA-LACTAMASE-RELATED DOMAIN-CONTAINING PROTEIN"/>
    <property type="match status" value="1"/>
</dbReference>
<organism evidence="3 4">
    <name type="scientific">Dyella soli</name>
    <dbReference type="NCBI Taxonomy" id="522319"/>
    <lineage>
        <taxon>Bacteria</taxon>
        <taxon>Pseudomonadati</taxon>
        <taxon>Pseudomonadota</taxon>
        <taxon>Gammaproteobacteria</taxon>
        <taxon>Lysobacterales</taxon>
        <taxon>Rhodanobacteraceae</taxon>
        <taxon>Dyella</taxon>
    </lineage>
</organism>
<feature type="chain" id="PRO_5020978657" evidence="1">
    <location>
        <begin position="25"/>
        <end position="468"/>
    </location>
</feature>
<evidence type="ECO:0000256" key="1">
    <source>
        <dbReference type="SAM" id="SignalP"/>
    </source>
</evidence>
<dbReference type="InterPro" id="IPR012338">
    <property type="entry name" value="Beta-lactam/transpept-like"/>
</dbReference>
<keyword evidence="3" id="KW-0378">Hydrolase</keyword>
<dbReference type="Proteomes" id="UP000291822">
    <property type="component" value="Unassembled WGS sequence"/>
</dbReference>
<dbReference type="InterPro" id="IPR001466">
    <property type="entry name" value="Beta-lactam-related"/>
</dbReference>
<dbReference type="InterPro" id="IPR050491">
    <property type="entry name" value="AmpC-like"/>
</dbReference>
<dbReference type="EMBL" id="SJTG01000001">
    <property type="protein sequence ID" value="TCI12318.1"/>
    <property type="molecule type" value="Genomic_DNA"/>
</dbReference>
<accession>A0A4R0YZ44</accession>
<name>A0A4R0YZ44_9GAMM</name>
<evidence type="ECO:0000313" key="4">
    <source>
        <dbReference type="Proteomes" id="UP000291822"/>
    </source>
</evidence>
<feature type="signal peptide" evidence="1">
    <location>
        <begin position="1"/>
        <end position="24"/>
    </location>
</feature>
<reference evidence="3 4" key="1">
    <citation type="submission" date="2019-02" db="EMBL/GenBank/DDBJ databases">
        <title>Dyella amyloliquefaciens sp. nov., isolated from forest soil.</title>
        <authorList>
            <person name="Gao Z.-H."/>
            <person name="Qiu L.-H."/>
        </authorList>
    </citation>
    <scope>NUCLEOTIDE SEQUENCE [LARGE SCALE GENOMIC DNA]</scope>
    <source>
        <strain evidence="3 4">KACC 12747</strain>
    </source>
</reference>
<keyword evidence="1" id="KW-0732">Signal</keyword>
<dbReference type="Pfam" id="PF00144">
    <property type="entry name" value="Beta-lactamase"/>
    <property type="match status" value="1"/>
</dbReference>
<sequence>MRVTTYRKAIAALLLCLAMPSIMASPGTATSDRQIRAEAQALLDRSARADGPGYELLIARDDQIVFHQARGSAQIELGVPLHPGQIYRIASITKMFTAVEVLHLAEAGKLSLDDTLETYVPNFPNGTAIHIRQLLNHTAGVSDHARNPTPGFFARNLSTTDLVAAVADRDPAFAPGAQMSYSNGGYILLGAIIEKVTGKPWHVAIRDDQLAPQQLTHTAYGDTSPIVPDRVAGYSTDNPDHNVENASFISASIPAAAGALDSNADDLFHWMRALQTGKLISSRSLSWMSTPTRLANASDPAHPYGMGMYLWKVRGQDMIGHTGQINGFASALAYLPKEHITIVVLANDDEADARTMARRLAAIALGQAYETPVEVPLSTDAMRALEGNYRMDATKVRTLTVTDGRLFAQVTGRHAVPLQATANGRLYFKPDELSYFLPVRNASGQVTRLDYFEGGDGPAKALPRVASP</sequence>
<evidence type="ECO:0000313" key="3">
    <source>
        <dbReference type="EMBL" id="TCI12318.1"/>
    </source>
</evidence>
<proteinExistence type="predicted"/>
<dbReference type="GO" id="GO:0016787">
    <property type="term" value="F:hydrolase activity"/>
    <property type="evidence" value="ECO:0007669"/>
    <property type="project" value="UniProtKB-KW"/>
</dbReference>
<dbReference type="PANTHER" id="PTHR46825">
    <property type="entry name" value="D-ALANYL-D-ALANINE-CARBOXYPEPTIDASE/ENDOPEPTIDASE AMPH"/>
    <property type="match status" value="1"/>
</dbReference>
<feature type="domain" description="Beta-lactamase-related" evidence="2">
    <location>
        <begin position="47"/>
        <end position="363"/>
    </location>
</feature>
<evidence type="ECO:0000259" key="2">
    <source>
        <dbReference type="Pfam" id="PF00144"/>
    </source>
</evidence>
<keyword evidence="4" id="KW-1185">Reference proteome</keyword>
<dbReference type="RefSeq" id="WP_131150899.1">
    <property type="nucleotide sequence ID" value="NZ_SJTG01000001.1"/>
</dbReference>
<dbReference type="Gene3D" id="3.40.710.10">
    <property type="entry name" value="DD-peptidase/beta-lactamase superfamily"/>
    <property type="match status" value="1"/>
</dbReference>
<gene>
    <name evidence="3" type="ORF">EZM97_02895</name>
</gene>